<keyword evidence="3" id="KW-0378">Hydrolase</keyword>
<reference evidence="3 4" key="1">
    <citation type="submission" date="2018-09" db="EMBL/GenBank/DDBJ databases">
        <title>Comparative Genomics of Wolbachia-Cardinium Dual Endosymbiosis in a Plant-Parasitic Nematode.</title>
        <authorList>
            <person name="Brown A.M.V."/>
            <person name="Wasala S.K."/>
            <person name="Howe D.K."/>
            <person name="Peetz A.B."/>
            <person name="Zasada I.A."/>
            <person name="Denver D.R."/>
        </authorList>
    </citation>
    <scope>NUCLEOTIDE SEQUENCE [LARGE SCALE GENOMIC DNA]</scope>
    <source>
        <strain evidence="3 4">Pp_1</strain>
    </source>
</reference>
<accession>A0A3N2QC50</accession>
<feature type="transmembrane region" description="Helical" evidence="1">
    <location>
        <begin position="40"/>
        <end position="63"/>
    </location>
</feature>
<dbReference type="OrthoDB" id="1523022at2"/>
<dbReference type="Pfam" id="PF02517">
    <property type="entry name" value="Rce1-like"/>
    <property type="match status" value="1"/>
</dbReference>
<proteinExistence type="predicted"/>
<dbReference type="InterPro" id="IPR052710">
    <property type="entry name" value="CAAX_protease"/>
</dbReference>
<keyword evidence="1" id="KW-1133">Transmembrane helix</keyword>
<gene>
    <name evidence="3" type="ORF">EDM02_03730</name>
</gene>
<dbReference type="Proteomes" id="UP000270927">
    <property type="component" value="Unassembled WGS sequence"/>
</dbReference>
<keyword evidence="1" id="KW-0472">Membrane</keyword>
<organism evidence="3 4">
    <name type="scientific">Candidatus Cardinium hertigii</name>
    <dbReference type="NCBI Taxonomy" id="247481"/>
    <lineage>
        <taxon>Bacteria</taxon>
        <taxon>Pseudomonadati</taxon>
        <taxon>Bacteroidota</taxon>
        <taxon>Cytophagia</taxon>
        <taxon>Cytophagales</taxon>
        <taxon>Amoebophilaceae</taxon>
        <taxon>Candidatus Cardinium</taxon>
    </lineage>
</organism>
<feature type="transmembrane region" description="Helical" evidence="1">
    <location>
        <begin position="161"/>
        <end position="178"/>
    </location>
</feature>
<comment type="caution">
    <text evidence="3">The sequence shown here is derived from an EMBL/GenBank/DDBJ whole genome shotgun (WGS) entry which is preliminary data.</text>
</comment>
<evidence type="ECO:0000256" key="1">
    <source>
        <dbReference type="SAM" id="Phobius"/>
    </source>
</evidence>
<keyword evidence="1" id="KW-0812">Transmembrane</keyword>
<dbReference type="PANTHER" id="PTHR36435">
    <property type="entry name" value="SLR1288 PROTEIN"/>
    <property type="match status" value="1"/>
</dbReference>
<feature type="transmembrane region" description="Helical" evidence="1">
    <location>
        <begin position="201"/>
        <end position="224"/>
    </location>
</feature>
<dbReference type="GO" id="GO:0080120">
    <property type="term" value="P:CAAX-box protein maturation"/>
    <property type="evidence" value="ECO:0007669"/>
    <property type="project" value="UniProtKB-ARBA"/>
</dbReference>
<protein>
    <submittedName>
        <fullName evidence="3">CPBP family intramembrane metalloprotease</fullName>
    </submittedName>
</protein>
<keyword evidence="3" id="KW-0482">Metalloprotease</keyword>
<feature type="domain" description="CAAX prenyl protease 2/Lysostaphin resistance protein A-like" evidence="2">
    <location>
        <begin position="127"/>
        <end position="213"/>
    </location>
</feature>
<dbReference type="GO" id="GO:0008237">
    <property type="term" value="F:metallopeptidase activity"/>
    <property type="evidence" value="ECO:0007669"/>
    <property type="project" value="UniProtKB-KW"/>
</dbReference>
<dbReference type="GO" id="GO:0004175">
    <property type="term" value="F:endopeptidase activity"/>
    <property type="evidence" value="ECO:0007669"/>
    <property type="project" value="UniProtKB-ARBA"/>
</dbReference>
<feature type="transmembrane region" description="Helical" evidence="1">
    <location>
        <begin position="12"/>
        <end position="34"/>
    </location>
</feature>
<feature type="transmembrane region" description="Helical" evidence="1">
    <location>
        <begin position="115"/>
        <end position="140"/>
    </location>
</feature>
<dbReference type="AlphaFoldDB" id="A0A3N2QC50"/>
<evidence type="ECO:0000313" key="4">
    <source>
        <dbReference type="Proteomes" id="UP000270927"/>
    </source>
</evidence>
<feature type="transmembrane region" description="Helical" evidence="1">
    <location>
        <begin position="84"/>
        <end position="103"/>
    </location>
</feature>
<sequence length="267" mass="30786">MKPTAKLCKLFKIWVLSCIFDFLIVISITVMFWQQPEPKWVSIYIMFRKYTAFCTISLIYILLYEKQGIKSLMKPLANFQRLSISTILAQLLVTFSIMLWMSIQEELWHPIVVQPVVYFSNITDFLLSGVLRITCLAAIGEELFFRHILEKCLYAITRRKLLSTIIISLLFTLIHRNIPYSPMYFTLGCFFSYLYQKSGHIVYSIMAHAINNLCVVSIIYLGLNGSIESAIKSLPIIVRSIVAIESLLAACFCITYGYSIIDKNHKN</sequence>
<keyword evidence="3" id="KW-0645">Protease</keyword>
<evidence type="ECO:0000259" key="2">
    <source>
        <dbReference type="Pfam" id="PF02517"/>
    </source>
</evidence>
<feature type="transmembrane region" description="Helical" evidence="1">
    <location>
        <begin position="236"/>
        <end position="261"/>
    </location>
</feature>
<keyword evidence="4" id="KW-1185">Reference proteome</keyword>
<dbReference type="EMBL" id="RARA01000025">
    <property type="protein sequence ID" value="ROT47239.1"/>
    <property type="molecule type" value="Genomic_DNA"/>
</dbReference>
<dbReference type="GO" id="GO:0006508">
    <property type="term" value="P:proteolysis"/>
    <property type="evidence" value="ECO:0007669"/>
    <property type="project" value="UniProtKB-KW"/>
</dbReference>
<evidence type="ECO:0000313" key="3">
    <source>
        <dbReference type="EMBL" id="ROT47239.1"/>
    </source>
</evidence>
<name>A0A3N2QC50_9BACT</name>
<dbReference type="PANTHER" id="PTHR36435:SF1">
    <property type="entry name" value="CAAX AMINO TERMINAL PROTEASE FAMILY PROTEIN"/>
    <property type="match status" value="1"/>
</dbReference>
<dbReference type="InterPro" id="IPR003675">
    <property type="entry name" value="Rce1/LyrA-like_dom"/>
</dbReference>